<dbReference type="Proteomes" id="UP000324376">
    <property type="component" value="Unassembled WGS sequence"/>
</dbReference>
<evidence type="ECO:0000256" key="3">
    <source>
        <dbReference type="ARBA" id="ARBA00023163"/>
    </source>
</evidence>
<sequence>METKEFLFLLFGVQTFIISGILFFYRSEKRKLNHYLGLFFLTLLVEIVFCFVYNDKVHPSLYYLPFRFNLLSMNFLFLYAAETAGKEIKNKWQTYIPASIEVMVFSLLFILVTINPAINEYIQTTFFWNLVSLVSASYIIVMCILIIKVVTYHRKILGRFYAKTRFKSMLWLGIFSALCIIFNVLAYIKLNYLNNEYLTLIFDVMYLTLMYYITIASLVQINIINTTKINRTQENTQNLRKIYAVVKRHMEVDKAYLDPSLNLRKISRSVALPQRNISKAINAIENKNLNTFINSYRIEEFKKLLQSNTHQKYSISAIADEVGFNSRASFYKNFKDIVGESPTAYAKNISS</sequence>
<keyword evidence="7" id="KW-1185">Reference proteome</keyword>
<keyword evidence="3" id="KW-0804">Transcription</keyword>
<evidence type="ECO:0000256" key="1">
    <source>
        <dbReference type="ARBA" id="ARBA00023015"/>
    </source>
</evidence>
<dbReference type="AlphaFoldDB" id="A0A5S5C6B5"/>
<keyword evidence="4" id="KW-0812">Transmembrane</keyword>
<evidence type="ECO:0000313" key="6">
    <source>
        <dbReference type="EMBL" id="TYP74971.1"/>
    </source>
</evidence>
<evidence type="ECO:0000256" key="4">
    <source>
        <dbReference type="SAM" id="Phobius"/>
    </source>
</evidence>
<evidence type="ECO:0000256" key="2">
    <source>
        <dbReference type="ARBA" id="ARBA00023125"/>
    </source>
</evidence>
<feature type="transmembrane region" description="Helical" evidence="4">
    <location>
        <begin position="126"/>
        <end position="147"/>
    </location>
</feature>
<protein>
    <submittedName>
        <fullName evidence="6">AraC-like DNA-binding protein</fullName>
    </submittedName>
</protein>
<feature type="transmembrane region" description="Helical" evidence="4">
    <location>
        <begin position="92"/>
        <end position="114"/>
    </location>
</feature>
<dbReference type="PANTHER" id="PTHR43280">
    <property type="entry name" value="ARAC-FAMILY TRANSCRIPTIONAL REGULATOR"/>
    <property type="match status" value="1"/>
</dbReference>
<accession>A0A5S5C6B5</accession>
<reference evidence="6 7" key="1">
    <citation type="submission" date="2019-07" db="EMBL/GenBank/DDBJ databases">
        <title>Genomic Encyclopedia of Archaeal and Bacterial Type Strains, Phase II (KMG-II): from individual species to whole genera.</title>
        <authorList>
            <person name="Goeker M."/>
        </authorList>
    </citation>
    <scope>NUCLEOTIDE SEQUENCE [LARGE SCALE GENOMIC DNA]</scope>
    <source>
        <strain evidence="6 7">DSM 17527</strain>
    </source>
</reference>
<feature type="transmembrane region" description="Helical" evidence="4">
    <location>
        <begin position="32"/>
        <end position="54"/>
    </location>
</feature>
<dbReference type="InterPro" id="IPR018060">
    <property type="entry name" value="HTH_AraC"/>
</dbReference>
<dbReference type="Gene3D" id="1.10.10.60">
    <property type="entry name" value="Homeodomain-like"/>
    <property type="match status" value="1"/>
</dbReference>
<dbReference type="Pfam" id="PF12833">
    <property type="entry name" value="HTH_18"/>
    <property type="match status" value="1"/>
</dbReference>
<feature type="transmembrane region" description="Helical" evidence="4">
    <location>
        <begin position="60"/>
        <end position="80"/>
    </location>
</feature>
<dbReference type="GO" id="GO:0003700">
    <property type="term" value="F:DNA-binding transcription factor activity"/>
    <property type="evidence" value="ECO:0007669"/>
    <property type="project" value="InterPro"/>
</dbReference>
<dbReference type="PROSITE" id="PS01124">
    <property type="entry name" value="HTH_ARAC_FAMILY_2"/>
    <property type="match status" value="1"/>
</dbReference>
<feature type="transmembrane region" description="Helical" evidence="4">
    <location>
        <begin position="200"/>
        <end position="221"/>
    </location>
</feature>
<keyword evidence="4" id="KW-1133">Transmembrane helix</keyword>
<comment type="caution">
    <text evidence="6">The sequence shown here is derived from an EMBL/GenBank/DDBJ whole genome shotgun (WGS) entry which is preliminary data.</text>
</comment>
<keyword evidence="4" id="KW-0472">Membrane</keyword>
<dbReference type="InterPro" id="IPR009057">
    <property type="entry name" value="Homeodomain-like_sf"/>
</dbReference>
<dbReference type="EMBL" id="VNHU01000003">
    <property type="protein sequence ID" value="TYP74971.1"/>
    <property type="molecule type" value="Genomic_DNA"/>
</dbReference>
<keyword evidence="1" id="KW-0805">Transcription regulation</keyword>
<evidence type="ECO:0000313" key="7">
    <source>
        <dbReference type="Proteomes" id="UP000324376"/>
    </source>
</evidence>
<feature type="domain" description="HTH araC/xylS-type" evidence="5">
    <location>
        <begin position="240"/>
        <end position="348"/>
    </location>
</feature>
<dbReference type="GO" id="GO:0043565">
    <property type="term" value="F:sequence-specific DNA binding"/>
    <property type="evidence" value="ECO:0007669"/>
    <property type="project" value="InterPro"/>
</dbReference>
<proteinExistence type="predicted"/>
<gene>
    <name evidence="6" type="ORF">BD809_10333</name>
</gene>
<dbReference type="SUPFAM" id="SSF46689">
    <property type="entry name" value="Homeodomain-like"/>
    <property type="match status" value="1"/>
</dbReference>
<organism evidence="6 7">
    <name type="scientific">Aquimarina intermedia</name>
    <dbReference type="NCBI Taxonomy" id="350814"/>
    <lineage>
        <taxon>Bacteria</taxon>
        <taxon>Pseudomonadati</taxon>
        <taxon>Bacteroidota</taxon>
        <taxon>Flavobacteriia</taxon>
        <taxon>Flavobacteriales</taxon>
        <taxon>Flavobacteriaceae</taxon>
        <taxon>Aquimarina</taxon>
    </lineage>
</organism>
<evidence type="ECO:0000259" key="5">
    <source>
        <dbReference type="PROSITE" id="PS01124"/>
    </source>
</evidence>
<feature type="transmembrane region" description="Helical" evidence="4">
    <location>
        <begin position="168"/>
        <end position="188"/>
    </location>
</feature>
<dbReference type="PANTHER" id="PTHR43280:SF29">
    <property type="entry name" value="ARAC-FAMILY TRANSCRIPTIONAL REGULATOR"/>
    <property type="match status" value="1"/>
</dbReference>
<keyword evidence="2 6" id="KW-0238">DNA-binding</keyword>
<dbReference type="SMART" id="SM00342">
    <property type="entry name" value="HTH_ARAC"/>
    <property type="match status" value="1"/>
</dbReference>
<name>A0A5S5C6B5_9FLAO</name>
<feature type="transmembrane region" description="Helical" evidence="4">
    <location>
        <begin position="6"/>
        <end position="25"/>
    </location>
</feature>
<dbReference type="OrthoDB" id="5492415at2"/>